<dbReference type="Proteomes" id="UP000517106">
    <property type="component" value="Unassembled WGS sequence"/>
</dbReference>
<dbReference type="Pfam" id="PF09524">
    <property type="entry name" value="Phg_2220_C"/>
    <property type="match status" value="1"/>
</dbReference>
<reference evidence="3 4" key="1">
    <citation type="submission" date="2020-07" db="EMBL/GenBank/DDBJ databases">
        <title>Description of Limosilactobacillus balticus sp. nov., Limosilactobacillus agrestis sp. nov., Limosilactobacillus albertensis sp. nov., Limosilactobacillus rudii sp. nov., Limosilactobacillus fastidiosus sp. nov., five novel Limosilactobacillus species isolated from the vertebrate gastrointestinal tract, and proposal of 6 subspecies of Limosilactobacillus reuteri adapted to the gastrointestinal tract of specific vertebrate hosts.</title>
        <authorList>
            <person name="Li F."/>
            <person name="Cheng C."/>
            <person name="Zheng J."/>
            <person name="Quevedo R.M."/>
            <person name="Li J."/>
            <person name="Roos S."/>
            <person name="Gaenzle M.G."/>
            <person name="Walter J."/>
        </authorList>
    </citation>
    <scope>NUCLEOTIDE SEQUENCE [LARGE SCALE GENOMIC DNA]</scope>
    <source>
        <strain evidence="3 4">STM2_1</strain>
    </source>
</reference>
<proteinExistence type="predicted"/>
<dbReference type="EMBL" id="JACIVA010000042">
    <property type="protein sequence ID" value="MBB1097117.1"/>
    <property type="molecule type" value="Genomic_DNA"/>
</dbReference>
<comment type="caution">
    <text evidence="3">The sequence shown here is derived from an EMBL/GenBank/DDBJ whole genome shotgun (WGS) entry which is preliminary data.</text>
</comment>
<dbReference type="AlphaFoldDB" id="A0A7W3UK89"/>
<protein>
    <submittedName>
        <fullName evidence="3">Conserved phage C-terminal domain-containing protein</fullName>
    </submittedName>
</protein>
<evidence type="ECO:0000313" key="3">
    <source>
        <dbReference type="EMBL" id="MBB1097117.1"/>
    </source>
</evidence>
<sequence>MARLIKRTQNNYTNVSNQLIRDDRLSWKARGIFIYLWSQADNWQFYVSEVAKHATDGRESLQNGLKELEEFGYLKRVNRQNNGGKFSGMEWILSDIPDRQTGNTVDGENDKKRGENTENPSDGKTTQRETDPTENPSLRNNNSKNYQRQEETIESKKYNSQAQPDDTLTSQRKEVISYLNEKTGKNFKPNASGNKKAIDPRLKEGYTVEDMKKIIDIKYQQWHGKVFGNGQPGDNYLKPETLFRPSKIDGYLNEIVQPAQKPNSSNDFSFF</sequence>
<name>A0A7W3UK89_9LACO</name>
<evidence type="ECO:0000259" key="2">
    <source>
        <dbReference type="Pfam" id="PF09524"/>
    </source>
</evidence>
<keyword evidence="4" id="KW-1185">Reference proteome</keyword>
<organism evidence="3 4">
    <name type="scientific">Limosilactobacillus rudii</name>
    <dbReference type="NCBI Taxonomy" id="2759755"/>
    <lineage>
        <taxon>Bacteria</taxon>
        <taxon>Bacillati</taxon>
        <taxon>Bacillota</taxon>
        <taxon>Bacilli</taxon>
        <taxon>Lactobacillales</taxon>
        <taxon>Lactobacillaceae</taxon>
        <taxon>Limosilactobacillus</taxon>
    </lineage>
</organism>
<feature type="compositionally biased region" description="Basic and acidic residues" evidence="1">
    <location>
        <begin position="147"/>
        <end position="157"/>
    </location>
</feature>
<dbReference type="NCBIfam" id="TIGR02220">
    <property type="entry name" value="phg_TIGR02220"/>
    <property type="match status" value="1"/>
</dbReference>
<feature type="compositionally biased region" description="Polar residues" evidence="1">
    <location>
        <begin position="158"/>
        <end position="170"/>
    </location>
</feature>
<feature type="region of interest" description="Disordered" evidence="1">
    <location>
        <begin position="97"/>
        <end position="170"/>
    </location>
</feature>
<evidence type="ECO:0000256" key="1">
    <source>
        <dbReference type="SAM" id="MobiDB-lite"/>
    </source>
</evidence>
<evidence type="ECO:0000313" key="4">
    <source>
        <dbReference type="Proteomes" id="UP000517106"/>
    </source>
</evidence>
<gene>
    <name evidence="3" type="ORF">H5S09_04055</name>
</gene>
<dbReference type="InterPro" id="IPR011741">
    <property type="entry name" value="Phg_2220_C"/>
</dbReference>
<feature type="domain" description="Phage conserved hypothetical protein C-terminal" evidence="2">
    <location>
        <begin position="175"/>
        <end position="253"/>
    </location>
</feature>
<feature type="compositionally biased region" description="Polar residues" evidence="1">
    <location>
        <begin position="133"/>
        <end position="146"/>
    </location>
</feature>
<dbReference type="RefSeq" id="WP_182595865.1">
    <property type="nucleotide sequence ID" value="NZ_JACIVA010000042.1"/>
</dbReference>
<accession>A0A7W3UK89</accession>